<gene>
    <name evidence="1" type="ORF">F4820DRAFT_446037</name>
</gene>
<dbReference type="Proteomes" id="UP001497700">
    <property type="component" value="Unassembled WGS sequence"/>
</dbReference>
<protein>
    <submittedName>
        <fullName evidence="1">Uncharacterized protein</fullName>
    </submittedName>
</protein>
<evidence type="ECO:0000313" key="1">
    <source>
        <dbReference type="EMBL" id="KAI4867406.1"/>
    </source>
</evidence>
<dbReference type="EMBL" id="MU393447">
    <property type="protein sequence ID" value="KAI4867406.1"/>
    <property type="molecule type" value="Genomic_DNA"/>
</dbReference>
<keyword evidence="2" id="KW-1185">Reference proteome</keyword>
<proteinExistence type="predicted"/>
<sequence length="59" mass="6109">MADCGLPFPVVCIQCGRGVGLCGVKIIGPTIGFCVAVCAAIICWPIALLFCCFTETGKK</sequence>
<name>A0ACB9Z7A6_9PEZI</name>
<evidence type="ECO:0000313" key="2">
    <source>
        <dbReference type="Proteomes" id="UP001497700"/>
    </source>
</evidence>
<reference evidence="1 2" key="1">
    <citation type="journal article" date="2022" name="New Phytol.">
        <title>Ecological generalism drives hyperdiversity of secondary metabolite gene clusters in xylarialean endophytes.</title>
        <authorList>
            <person name="Franco M.E.E."/>
            <person name="Wisecaver J.H."/>
            <person name="Arnold A.E."/>
            <person name="Ju Y.M."/>
            <person name="Slot J.C."/>
            <person name="Ahrendt S."/>
            <person name="Moore L.P."/>
            <person name="Eastman K.E."/>
            <person name="Scott K."/>
            <person name="Konkel Z."/>
            <person name="Mondo S.J."/>
            <person name="Kuo A."/>
            <person name="Hayes R.D."/>
            <person name="Haridas S."/>
            <person name="Andreopoulos B."/>
            <person name="Riley R."/>
            <person name="LaButti K."/>
            <person name="Pangilinan J."/>
            <person name="Lipzen A."/>
            <person name="Amirebrahimi M."/>
            <person name="Yan J."/>
            <person name="Adam C."/>
            <person name="Keymanesh K."/>
            <person name="Ng V."/>
            <person name="Louie K."/>
            <person name="Northen T."/>
            <person name="Drula E."/>
            <person name="Henrissat B."/>
            <person name="Hsieh H.M."/>
            <person name="Youens-Clark K."/>
            <person name="Lutzoni F."/>
            <person name="Miadlikowska J."/>
            <person name="Eastwood D.C."/>
            <person name="Hamelin R.C."/>
            <person name="Grigoriev I.V."/>
            <person name="U'Ren J.M."/>
        </authorList>
    </citation>
    <scope>NUCLEOTIDE SEQUENCE [LARGE SCALE GENOMIC DNA]</scope>
    <source>
        <strain evidence="1 2">CBS 119005</strain>
    </source>
</reference>
<organism evidence="1 2">
    <name type="scientific">Hypoxylon rubiginosum</name>
    <dbReference type="NCBI Taxonomy" id="110542"/>
    <lineage>
        <taxon>Eukaryota</taxon>
        <taxon>Fungi</taxon>
        <taxon>Dikarya</taxon>
        <taxon>Ascomycota</taxon>
        <taxon>Pezizomycotina</taxon>
        <taxon>Sordariomycetes</taxon>
        <taxon>Xylariomycetidae</taxon>
        <taxon>Xylariales</taxon>
        <taxon>Hypoxylaceae</taxon>
        <taxon>Hypoxylon</taxon>
    </lineage>
</organism>
<accession>A0ACB9Z7A6</accession>
<comment type="caution">
    <text evidence="1">The sequence shown here is derived from an EMBL/GenBank/DDBJ whole genome shotgun (WGS) entry which is preliminary data.</text>
</comment>